<feature type="transmembrane region" description="Helical" evidence="8">
    <location>
        <begin position="423"/>
        <end position="444"/>
    </location>
</feature>
<feature type="transmembrane region" description="Helical" evidence="8">
    <location>
        <begin position="227"/>
        <end position="246"/>
    </location>
</feature>
<keyword evidence="3 8" id="KW-0812">Transmembrane</keyword>
<evidence type="ECO:0000256" key="6">
    <source>
        <dbReference type="ARBA" id="ARBA00023136"/>
    </source>
</evidence>
<evidence type="ECO:0000256" key="7">
    <source>
        <dbReference type="SAM" id="MobiDB-lite"/>
    </source>
</evidence>
<dbReference type="EMBL" id="GDHF01005226">
    <property type="protein sequence ID" value="JAI47088.1"/>
    <property type="molecule type" value="Transcribed_RNA"/>
</dbReference>
<evidence type="ECO:0000259" key="9">
    <source>
        <dbReference type="PROSITE" id="PS50850"/>
    </source>
</evidence>
<protein>
    <submittedName>
        <fullName evidence="10">Sialin</fullName>
    </submittedName>
</protein>
<dbReference type="InterPro" id="IPR020846">
    <property type="entry name" value="MFS_dom"/>
</dbReference>
<evidence type="ECO:0000256" key="4">
    <source>
        <dbReference type="ARBA" id="ARBA00022847"/>
    </source>
</evidence>
<reference evidence="10" key="1">
    <citation type="submission" date="2015-06" db="EMBL/GenBank/DDBJ databases">
        <authorList>
            <person name="Hoefler B.C."/>
            <person name="Straight P.D."/>
        </authorList>
    </citation>
    <scope>NUCLEOTIDE SEQUENCE</scope>
</reference>
<dbReference type="InterPro" id="IPR011701">
    <property type="entry name" value="MFS"/>
</dbReference>
<keyword evidence="5 8" id="KW-1133">Transmembrane helix</keyword>
<dbReference type="Pfam" id="PF07690">
    <property type="entry name" value="MFS_1"/>
    <property type="match status" value="1"/>
</dbReference>
<dbReference type="PROSITE" id="PS50850">
    <property type="entry name" value="MFS"/>
    <property type="match status" value="1"/>
</dbReference>
<feature type="transmembrane region" description="Helical" evidence="8">
    <location>
        <begin position="136"/>
        <end position="157"/>
    </location>
</feature>
<keyword evidence="4" id="KW-0769">Symport</keyword>
<feature type="transmembrane region" description="Helical" evidence="8">
    <location>
        <begin position="363"/>
        <end position="384"/>
    </location>
</feature>
<gene>
    <name evidence="10" type="primary">SLC17A5_8</name>
    <name evidence="10" type="ORF">c0_g1_i1</name>
</gene>
<dbReference type="GO" id="GO:0015293">
    <property type="term" value="F:symporter activity"/>
    <property type="evidence" value="ECO:0007669"/>
    <property type="project" value="UniProtKB-KW"/>
</dbReference>
<keyword evidence="2" id="KW-0813">Transport</keyword>
<evidence type="ECO:0000256" key="5">
    <source>
        <dbReference type="ARBA" id="ARBA00022989"/>
    </source>
</evidence>
<dbReference type="AlphaFoldDB" id="A0A0K8W7B1"/>
<evidence type="ECO:0000256" key="8">
    <source>
        <dbReference type="SAM" id="Phobius"/>
    </source>
</evidence>
<accession>A0A0K8W7B1</accession>
<feature type="compositionally biased region" description="Basic and acidic residues" evidence="7">
    <location>
        <begin position="503"/>
        <end position="518"/>
    </location>
</feature>
<feature type="transmembrane region" description="Helical" evidence="8">
    <location>
        <begin position="390"/>
        <end position="411"/>
    </location>
</feature>
<feature type="transmembrane region" description="Helical" evidence="8">
    <location>
        <begin position="163"/>
        <end position="188"/>
    </location>
</feature>
<sequence>MSNTEKGRINRCRDMLSCRQVLNILTMLGFMLNYALRVNLTIAIVAMVHPDVHSPPRTGGKMSAAQLADNATAASTTTTTTTTIATTQLPPTDDGNDYFPWDSYQTNFVLGSFFWGYILTELPGGRLAELIGGRRVFGHSMLWASLLTLITPLAAHINYIMLIIVRVVLGFMLGASWPAIHPVAAVWIPPMERSKFMSHMMASSLGAAITMPVCGYFISIWGWPSVFYLTGGVGLLWSICWFPFVFETPATHPRITTEERREIEDAIGSSTSKKRPSYVPWCDLFTSAPVWAIVITHGLSVFGFFTVVNQLPTFMDQILHFNIKQNGLFSSLPYLGKYIMAFSSSCFADYLRQRGTLSTTATRKVFTGFALISPGTLMIAQIFLGRDAAWSVTIFTLALFTHGAVTAGYLGNGLDIAPNFSGTIFGLANTLSSFGGFLSTWMVGALTYDDKSYHQWQIVFGILAVTYISSAIVYIILGSGELQPWNNPPEKQRRSVVSAEEGEPLKNEKANGLEDALK</sequence>
<keyword evidence="6 8" id="KW-0472">Membrane</keyword>
<dbReference type="PANTHER" id="PTHR11662:SF411">
    <property type="entry name" value="GH05102P"/>
    <property type="match status" value="1"/>
</dbReference>
<dbReference type="GO" id="GO:0006820">
    <property type="term" value="P:monoatomic anion transport"/>
    <property type="evidence" value="ECO:0007669"/>
    <property type="project" value="TreeGrafter"/>
</dbReference>
<dbReference type="CDD" id="cd17318">
    <property type="entry name" value="MFS_SLC17"/>
    <property type="match status" value="1"/>
</dbReference>
<dbReference type="InterPro" id="IPR036259">
    <property type="entry name" value="MFS_trans_sf"/>
</dbReference>
<dbReference type="FunFam" id="1.20.1250.20:FF:000003">
    <property type="entry name" value="Solute carrier family 17 member 3"/>
    <property type="match status" value="1"/>
</dbReference>
<evidence type="ECO:0000256" key="1">
    <source>
        <dbReference type="ARBA" id="ARBA00004141"/>
    </source>
</evidence>
<feature type="transmembrane region" description="Helical" evidence="8">
    <location>
        <begin position="284"/>
        <end position="308"/>
    </location>
</feature>
<dbReference type="Gene3D" id="1.20.1250.20">
    <property type="entry name" value="MFS general substrate transporter like domains"/>
    <property type="match status" value="2"/>
</dbReference>
<name>A0A0K8W7B1_BACLA</name>
<dbReference type="SUPFAM" id="SSF103473">
    <property type="entry name" value="MFS general substrate transporter"/>
    <property type="match status" value="1"/>
</dbReference>
<feature type="transmembrane region" description="Helical" evidence="8">
    <location>
        <begin position="456"/>
        <end position="477"/>
    </location>
</feature>
<comment type="subcellular location">
    <subcellularLocation>
        <location evidence="1">Membrane</location>
        <topology evidence="1">Multi-pass membrane protein</topology>
    </subcellularLocation>
</comment>
<feature type="transmembrane region" description="Helical" evidence="8">
    <location>
        <begin position="21"/>
        <end position="48"/>
    </location>
</feature>
<evidence type="ECO:0000256" key="3">
    <source>
        <dbReference type="ARBA" id="ARBA00022692"/>
    </source>
</evidence>
<dbReference type="InterPro" id="IPR050382">
    <property type="entry name" value="MFS_Na/Anion_cotransporter"/>
</dbReference>
<organism evidence="10">
    <name type="scientific">Bactrocera latifrons</name>
    <name type="common">Malaysian fruit fly</name>
    <name type="synonym">Chaetodacus latifrons</name>
    <dbReference type="NCBI Taxonomy" id="174628"/>
    <lineage>
        <taxon>Eukaryota</taxon>
        <taxon>Metazoa</taxon>
        <taxon>Ecdysozoa</taxon>
        <taxon>Arthropoda</taxon>
        <taxon>Hexapoda</taxon>
        <taxon>Insecta</taxon>
        <taxon>Pterygota</taxon>
        <taxon>Neoptera</taxon>
        <taxon>Endopterygota</taxon>
        <taxon>Diptera</taxon>
        <taxon>Brachycera</taxon>
        <taxon>Muscomorpha</taxon>
        <taxon>Tephritoidea</taxon>
        <taxon>Tephritidae</taxon>
        <taxon>Bactrocera</taxon>
        <taxon>Bactrocera</taxon>
    </lineage>
</organism>
<feature type="domain" description="Major facilitator superfamily (MFS) profile" evidence="9">
    <location>
        <begin position="21"/>
        <end position="482"/>
    </location>
</feature>
<evidence type="ECO:0000256" key="2">
    <source>
        <dbReference type="ARBA" id="ARBA00022448"/>
    </source>
</evidence>
<dbReference type="OrthoDB" id="2985014at2759"/>
<evidence type="ECO:0000313" key="10">
    <source>
        <dbReference type="EMBL" id="JAI47088.1"/>
    </source>
</evidence>
<proteinExistence type="predicted"/>
<feature type="transmembrane region" description="Helical" evidence="8">
    <location>
        <begin position="200"/>
        <end position="221"/>
    </location>
</feature>
<feature type="region of interest" description="Disordered" evidence="7">
    <location>
        <begin position="486"/>
        <end position="518"/>
    </location>
</feature>
<dbReference type="PANTHER" id="PTHR11662">
    <property type="entry name" value="SOLUTE CARRIER FAMILY 17"/>
    <property type="match status" value="1"/>
</dbReference>
<dbReference type="GO" id="GO:0016020">
    <property type="term" value="C:membrane"/>
    <property type="evidence" value="ECO:0007669"/>
    <property type="project" value="UniProtKB-SubCell"/>
</dbReference>